<dbReference type="RefSeq" id="WP_106358943.1">
    <property type="nucleotide sequence ID" value="NZ_PVTP01000013.1"/>
</dbReference>
<keyword evidence="2" id="KW-1185">Reference proteome</keyword>
<dbReference type="InterPro" id="IPR045514">
    <property type="entry name" value="DUF6478"/>
</dbReference>
<gene>
    <name evidence="1" type="ORF">CLV80_11368</name>
</gene>
<name>A0A2T0VUT4_9RHOB</name>
<comment type="caution">
    <text evidence="1">The sequence shown here is derived from an EMBL/GenBank/DDBJ whole genome shotgun (WGS) entry which is preliminary data.</text>
</comment>
<dbReference type="AlphaFoldDB" id="A0A2T0VUT4"/>
<dbReference type="OrthoDB" id="7827015at2"/>
<accession>A0A2T0VUT4</accession>
<dbReference type="Pfam" id="PF20086">
    <property type="entry name" value="DUF6478"/>
    <property type="match status" value="1"/>
</dbReference>
<organism evidence="1 2">
    <name type="scientific">Yoonia maritima</name>
    <dbReference type="NCBI Taxonomy" id="1435347"/>
    <lineage>
        <taxon>Bacteria</taxon>
        <taxon>Pseudomonadati</taxon>
        <taxon>Pseudomonadota</taxon>
        <taxon>Alphaproteobacteria</taxon>
        <taxon>Rhodobacterales</taxon>
        <taxon>Paracoccaceae</taxon>
        <taxon>Yoonia</taxon>
    </lineage>
</organism>
<evidence type="ECO:0000313" key="1">
    <source>
        <dbReference type="EMBL" id="PRY75258.1"/>
    </source>
</evidence>
<dbReference type="Proteomes" id="UP000238007">
    <property type="component" value="Unassembled WGS sequence"/>
</dbReference>
<proteinExistence type="predicted"/>
<evidence type="ECO:0000313" key="2">
    <source>
        <dbReference type="Proteomes" id="UP000238007"/>
    </source>
</evidence>
<sequence>MAINPTGVLGRLMQRLSLARWTAAARNAPNAELSTLRALRQNARQLLIPLQELSYIAEDRLALPRIGTNTFTRPAGTDWSWRPMAWRAGLWKRGLAPALNREKIGSEVGIFHDCNQPEISLTQYRNLRADDLAAYGLMLEVYHFGGSFLSLVVDLPTAASTGLKKRHVIQLSAVIERETPINIYARLNVKNGPNTEQILLTLPSDQRETMAEFDLAYTQLNEARTEKIWIDLLFENPNMNKVTIRDLNICRYPRAEI</sequence>
<protein>
    <submittedName>
        <fullName evidence="1">Uncharacterized protein</fullName>
    </submittedName>
</protein>
<dbReference type="EMBL" id="PVTP01000013">
    <property type="protein sequence ID" value="PRY75258.1"/>
    <property type="molecule type" value="Genomic_DNA"/>
</dbReference>
<reference evidence="1 2" key="1">
    <citation type="submission" date="2018-03" db="EMBL/GenBank/DDBJ databases">
        <title>Genomic Encyclopedia of Archaeal and Bacterial Type Strains, Phase II (KMG-II): from individual species to whole genera.</title>
        <authorList>
            <person name="Goeker M."/>
        </authorList>
    </citation>
    <scope>NUCLEOTIDE SEQUENCE [LARGE SCALE GENOMIC DNA]</scope>
    <source>
        <strain evidence="1 2">DSM 101533</strain>
    </source>
</reference>